<dbReference type="EMBL" id="KQ087190">
    <property type="protein sequence ID" value="KLT43931.1"/>
    <property type="molecule type" value="Genomic_DNA"/>
</dbReference>
<dbReference type="Proteomes" id="UP000053611">
    <property type="component" value="Unassembled WGS sequence"/>
</dbReference>
<dbReference type="RefSeq" id="XP_018280422.1">
    <property type="nucleotide sequence ID" value="XM_018427113.1"/>
</dbReference>
<protein>
    <submittedName>
        <fullName evidence="1">Uncharacterized protein</fullName>
    </submittedName>
</protein>
<name>A0A0J0XS91_9TREE</name>
<dbReference type="GeneID" id="28987716"/>
<accession>A0A0J0XS91</accession>
<evidence type="ECO:0000313" key="2">
    <source>
        <dbReference type="Proteomes" id="UP000053611"/>
    </source>
</evidence>
<proteinExistence type="predicted"/>
<keyword evidence="2" id="KW-1185">Reference proteome</keyword>
<sequence>MLESDPPPAYAPRRPRDLALPGRRHFPAWLADDGFAGTKPLAETWYQRVVERTHADPRVVYEAAEPRLLSPGALCSKRVYFLEFGWCGGTMQRGALVRAWRALLAAHDVLSRARCDVCAIVDELEPPPAAAQSVATDTTLAPTPAEKTPLSDLRKRKAALFVHPFHGLAAVISALEGAISESPLALTSDDGPGLVRPRRA</sequence>
<evidence type="ECO:0000313" key="1">
    <source>
        <dbReference type="EMBL" id="KLT43931.1"/>
    </source>
</evidence>
<organism evidence="1 2">
    <name type="scientific">Cutaneotrichosporon oleaginosum</name>
    <dbReference type="NCBI Taxonomy" id="879819"/>
    <lineage>
        <taxon>Eukaryota</taxon>
        <taxon>Fungi</taxon>
        <taxon>Dikarya</taxon>
        <taxon>Basidiomycota</taxon>
        <taxon>Agaricomycotina</taxon>
        <taxon>Tremellomycetes</taxon>
        <taxon>Trichosporonales</taxon>
        <taxon>Trichosporonaceae</taxon>
        <taxon>Cutaneotrichosporon</taxon>
    </lineage>
</organism>
<gene>
    <name evidence="1" type="ORF">CC85DRAFT_35175</name>
</gene>
<reference evidence="1 2" key="1">
    <citation type="submission" date="2015-03" db="EMBL/GenBank/DDBJ databases">
        <title>Genomics and transcriptomics of the oil-accumulating basidiomycete yeast T. oleaginosus allow insights into substrate utilization and the diverse evolutionary trajectories of mating systems in fungi.</title>
        <authorList>
            <consortium name="DOE Joint Genome Institute"/>
            <person name="Kourist R."/>
            <person name="Kracht O."/>
            <person name="Bracharz F."/>
            <person name="Lipzen A."/>
            <person name="Nolan M."/>
            <person name="Ohm R."/>
            <person name="Grigoriev I."/>
            <person name="Sun S."/>
            <person name="Heitman J."/>
            <person name="Bruck T."/>
            <person name="Nowrousian M."/>
        </authorList>
    </citation>
    <scope>NUCLEOTIDE SEQUENCE [LARGE SCALE GENOMIC DNA]</scope>
    <source>
        <strain evidence="1 2">IBC0246</strain>
    </source>
</reference>
<dbReference type="AlphaFoldDB" id="A0A0J0XS91"/>